<dbReference type="GO" id="GO:0005829">
    <property type="term" value="C:cytosol"/>
    <property type="evidence" value="ECO:0007669"/>
    <property type="project" value="EnsemblFungi"/>
</dbReference>
<feature type="repeat" description="ANK" evidence="3">
    <location>
        <begin position="109"/>
        <end position="141"/>
    </location>
</feature>
<keyword evidence="5" id="KW-1185">Reference proteome</keyword>
<dbReference type="Gene3D" id="1.25.40.20">
    <property type="entry name" value="Ankyrin repeat-containing domain"/>
    <property type="match status" value="2"/>
</dbReference>
<dbReference type="InterPro" id="IPR036770">
    <property type="entry name" value="Ankyrin_rpt-contain_sf"/>
</dbReference>
<feature type="repeat" description="ANK" evidence="3">
    <location>
        <begin position="142"/>
        <end position="174"/>
    </location>
</feature>
<dbReference type="VEuPathDB" id="FungiDB:Z518_03093"/>
<dbReference type="Pfam" id="PF13637">
    <property type="entry name" value="Ank_4"/>
    <property type="match status" value="2"/>
</dbReference>
<dbReference type="PROSITE" id="PS50088">
    <property type="entry name" value="ANK_REPEAT"/>
    <property type="match status" value="4"/>
</dbReference>
<name>A0A0D2G1R4_9EURO</name>
<dbReference type="GO" id="GO:0005634">
    <property type="term" value="C:nucleus"/>
    <property type="evidence" value="ECO:0007669"/>
    <property type="project" value="EnsemblFungi"/>
</dbReference>
<dbReference type="STRING" id="1442369.A0A0D2G1R4"/>
<gene>
    <name evidence="4" type="ORF">Z518_03093</name>
</gene>
<feature type="repeat" description="ANK" evidence="3">
    <location>
        <begin position="175"/>
        <end position="207"/>
    </location>
</feature>
<dbReference type="PANTHER" id="PTHR24171">
    <property type="entry name" value="ANKYRIN REPEAT DOMAIN-CONTAINING PROTEIN 39-RELATED"/>
    <property type="match status" value="1"/>
</dbReference>
<feature type="repeat" description="ANK" evidence="3">
    <location>
        <begin position="73"/>
        <end position="108"/>
    </location>
</feature>
<dbReference type="GeneID" id="25291164"/>
<dbReference type="HOGENOM" id="CLU_000134_18_2_1"/>
<keyword evidence="1" id="KW-0677">Repeat</keyword>
<organism evidence="4 5">
    <name type="scientific">Rhinocladiella mackenziei CBS 650.93</name>
    <dbReference type="NCBI Taxonomy" id="1442369"/>
    <lineage>
        <taxon>Eukaryota</taxon>
        <taxon>Fungi</taxon>
        <taxon>Dikarya</taxon>
        <taxon>Ascomycota</taxon>
        <taxon>Pezizomycotina</taxon>
        <taxon>Eurotiomycetes</taxon>
        <taxon>Chaetothyriomycetidae</taxon>
        <taxon>Chaetothyriales</taxon>
        <taxon>Herpotrichiellaceae</taxon>
        <taxon>Rhinocladiella</taxon>
    </lineage>
</organism>
<protein>
    <recommendedName>
        <fullName evidence="6">Proteasome regulatory particle subunit</fullName>
    </recommendedName>
</protein>
<dbReference type="PROSITE" id="PS50297">
    <property type="entry name" value="ANK_REP_REGION"/>
    <property type="match status" value="3"/>
</dbReference>
<dbReference type="RefSeq" id="XP_013275573.1">
    <property type="nucleotide sequence ID" value="XM_013420119.1"/>
</dbReference>
<keyword evidence="2 3" id="KW-0040">ANK repeat</keyword>
<dbReference type="GO" id="GO:0044183">
    <property type="term" value="F:protein folding chaperone"/>
    <property type="evidence" value="ECO:0007669"/>
    <property type="project" value="EnsemblFungi"/>
</dbReference>
<evidence type="ECO:0000256" key="3">
    <source>
        <dbReference type="PROSITE-ProRule" id="PRU00023"/>
    </source>
</evidence>
<dbReference type="SUPFAM" id="SSF48403">
    <property type="entry name" value="Ankyrin repeat"/>
    <property type="match status" value="1"/>
</dbReference>
<evidence type="ECO:0008006" key="6">
    <source>
        <dbReference type="Google" id="ProtNLM"/>
    </source>
</evidence>
<accession>A0A0D2G1R4</accession>
<dbReference type="Proteomes" id="UP000053617">
    <property type="component" value="Unassembled WGS sequence"/>
</dbReference>
<dbReference type="AlphaFoldDB" id="A0A0D2G1R4"/>
<evidence type="ECO:0000256" key="2">
    <source>
        <dbReference type="ARBA" id="ARBA00023043"/>
    </source>
</evidence>
<dbReference type="OrthoDB" id="539213at2759"/>
<evidence type="ECO:0000313" key="4">
    <source>
        <dbReference type="EMBL" id="KIX08437.1"/>
    </source>
</evidence>
<sequence>MEETENTYAIHEAAREGKTKVIESLLNANPKLATRTDQDDRLAIHWACAFNHLDIVKLLTSTRSFDPDAQDSSGWTPLMIASSLKDNGGEAVIELLLSKEADAKISTNTGATALHFAVSKGNLEVCKTLLKHGASARAKDKRGQLPIHRAAAVGSVPIVKLLIENKSPVNATDMDGMTALHHAISEGNGDVAVELLKAGAETDKKDNDGRLAMEGAPDSKVRSYIMKAAEREGIDFE</sequence>
<dbReference type="PANTHER" id="PTHR24171:SF9">
    <property type="entry name" value="ANKYRIN REPEAT DOMAIN-CONTAINING PROTEIN 39"/>
    <property type="match status" value="1"/>
</dbReference>
<dbReference type="GO" id="GO:1904855">
    <property type="term" value="F:proteasome regulatory particle binding"/>
    <property type="evidence" value="ECO:0007669"/>
    <property type="project" value="EnsemblFungi"/>
</dbReference>
<evidence type="ECO:0000256" key="1">
    <source>
        <dbReference type="ARBA" id="ARBA00022737"/>
    </source>
</evidence>
<dbReference type="EMBL" id="KN847476">
    <property type="protein sequence ID" value="KIX08437.1"/>
    <property type="molecule type" value="Genomic_DNA"/>
</dbReference>
<dbReference type="GO" id="GO:0004842">
    <property type="term" value="F:ubiquitin-protein transferase activity"/>
    <property type="evidence" value="ECO:0007669"/>
    <property type="project" value="TreeGrafter"/>
</dbReference>
<proteinExistence type="predicted"/>
<reference evidence="4 5" key="1">
    <citation type="submission" date="2015-01" db="EMBL/GenBank/DDBJ databases">
        <title>The Genome Sequence of Rhinocladiella mackenzie CBS 650.93.</title>
        <authorList>
            <consortium name="The Broad Institute Genomics Platform"/>
            <person name="Cuomo C."/>
            <person name="de Hoog S."/>
            <person name="Gorbushina A."/>
            <person name="Stielow B."/>
            <person name="Teixiera M."/>
            <person name="Abouelleil A."/>
            <person name="Chapman S.B."/>
            <person name="Priest M."/>
            <person name="Young S.K."/>
            <person name="Wortman J."/>
            <person name="Nusbaum C."/>
            <person name="Birren B."/>
        </authorList>
    </citation>
    <scope>NUCLEOTIDE SEQUENCE [LARGE SCALE GENOMIC DNA]</scope>
    <source>
        <strain evidence="4 5">CBS 650.93</strain>
    </source>
</reference>
<dbReference type="Pfam" id="PF12796">
    <property type="entry name" value="Ank_2"/>
    <property type="match status" value="1"/>
</dbReference>
<dbReference type="InterPro" id="IPR002110">
    <property type="entry name" value="Ankyrin_rpt"/>
</dbReference>
<dbReference type="SMART" id="SM00248">
    <property type="entry name" value="ANK"/>
    <property type="match status" value="6"/>
</dbReference>
<dbReference type="PRINTS" id="PR01415">
    <property type="entry name" value="ANKYRIN"/>
</dbReference>
<dbReference type="GO" id="GO:0085020">
    <property type="term" value="P:protein K6-linked ubiquitination"/>
    <property type="evidence" value="ECO:0007669"/>
    <property type="project" value="TreeGrafter"/>
</dbReference>
<dbReference type="GO" id="GO:0070682">
    <property type="term" value="P:proteasome regulatory particle assembly"/>
    <property type="evidence" value="ECO:0007669"/>
    <property type="project" value="EnsemblFungi"/>
</dbReference>
<evidence type="ECO:0000313" key="5">
    <source>
        <dbReference type="Proteomes" id="UP000053617"/>
    </source>
</evidence>